<protein>
    <submittedName>
        <fullName evidence="2">Uncharacterized protein</fullName>
    </submittedName>
</protein>
<reference evidence="2 3" key="1">
    <citation type="submission" date="2018-01" db="EMBL/GenBank/DDBJ databases">
        <title>G. obscuriglobus.</title>
        <authorList>
            <person name="Franke J."/>
            <person name="Blomberg W."/>
            <person name="Selmecki A."/>
        </authorList>
    </citation>
    <scope>NUCLEOTIDE SEQUENCE [LARGE SCALE GENOMIC DNA]</scope>
    <source>
        <strain evidence="2 3">DSM 5831</strain>
    </source>
</reference>
<feature type="compositionally biased region" description="Gly residues" evidence="1">
    <location>
        <begin position="47"/>
        <end position="56"/>
    </location>
</feature>
<feature type="region of interest" description="Disordered" evidence="1">
    <location>
        <begin position="1"/>
        <end position="86"/>
    </location>
</feature>
<evidence type="ECO:0000256" key="1">
    <source>
        <dbReference type="SAM" id="MobiDB-lite"/>
    </source>
</evidence>
<feature type="compositionally biased region" description="Low complexity" evidence="1">
    <location>
        <begin position="12"/>
        <end position="33"/>
    </location>
</feature>
<dbReference type="EMBL" id="CP025958">
    <property type="protein sequence ID" value="AWM39935.1"/>
    <property type="molecule type" value="Genomic_DNA"/>
</dbReference>
<keyword evidence="3" id="KW-1185">Reference proteome</keyword>
<evidence type="ECO:0000313" key="2">
    <source>
        <dbReference type="EMBL" id="AWM39935.1"/>
    </source>
</evidence>
<evidence type="ECO:0000313" key="3">
    <source>
        <dbReference type="Proteomes" id="UP000245802"/>
    </source>
</evidence>
<feature type="compositionally biased region" description="Basic and acidic residues" evidence="1">
    <location>
        <begin position="57"/>
        <end position="72"/>
    </location>
</feature>
<proteinExistence type="predicted"/>
<name>A0A2Z3HAB7_9BACT</name>
<dbReference type="AlphaFoldDB" id="A0A2Z3HAB7"/>
<accession>A0A2Z3HAB7</accession>
<dbReference type="KEGG" id="gog:C1280_24980"/>
<sequence length="86" mass="8349">MHARGGEEPGGPRRVLGQRPGGDAPAPPGAVRGRPGGPVGSGRAFGARGGRCGRAGDGNRETRGLVRADPRGAELGGAVGTADADA</sequence>
<organism evidence="2 3">
    <name type="scientific">Gemmata obscuriglobus</name>
    <dbReference type="NCBI Taxonomy" id="114"/>
    <lineage>
        <taxon>Bacteria</taxon>
        <taxon>Pseudomonadati</taxon>
        <taxon>Planctomycetota</taxon>
        <taxon>Planctomycetia</taxon>
        <taxon>Gemmatales</taxon>
        <taxon>Gemmataceae</taxon>
        <taxon>Gemmata</taxon>
    </lineage>
</organism>
<feature type="compositionally biased region" description="Basic and acidic residues" evidence="1">
    <location>
        <begin position="1"/>
        <end position="11"/>
    </location>
</feature>
<gene>
    <name evidence="2" type="ORF">C1280_24980</name>
</gene>
<dbReference type="Proteomes" id="UP000245802">
    <property type="component" value="Chromosome"/>
</dbReference>